<dbReference type="InterPro" id="IPR016192">
    <property type="entry name" value="APOBEC/CMP_deaminase_Zn-bd"/>
</dbReference>
<comment type="caution">
    <text evidence="4">The sequence shown here is derived from an EMBL/GenBank/DDBJ whole genome shotgun (WGS) entry which is preliminary data.</text>
</comment>
<dbReference type="InterPro" id="IPR016193">
    <property type="entry name" value="Cytidine_deaminase-like"/>
</dbReference>
<dbReference type="GO" id="GO:0008270">
    <property type="term" value="F:zinc ion binding"/>
    <property type="evidence" value="ECO:0007669"/>
    <property type="project" value="InterPro"/>
</dbReference>
<name>J9C247_9ZZZZ</name>
<dbReference type="InterPro" id="IPR002125">
    <property type="entry name" value="CMP_dCMP_dom"/>
</dbReference>
<dbReference type="SUPFAM" id="SSF53927">
    <property type="entry name" value="Cytidine deaminase-like"/>
    <property type="match status" value="1"/>
</dbReference>
<proteinExistence type="predicted"/>
<feature type="non-terminal residue" evidence="4">
    <location>
        <position position="113"/>
    </location>
</feature>
<keyword evidence="1" id="KW-0479">Metal-binding</keyword>
<evidence type="ECO:0000256" key="2">
    <source>
        <dbReference type="ARBA" id="ARBA00022833"/>
    </source>
</evidence>
<gene>
    <name evidence="4" type="ORF">EVA_17990</name>
</gene>
<evidence type="ECO:0000313" key="4">
    <source>
        <dbReference type="EMBL" id="EJW93900.1"/>
    </source>
</evidence>
<dbReference type="AlphaFoldDB" id="J9C247"/>
<evidence type="ECO:0000256" key="1">
    <source>
        <dbReference type="ARBA" id="ARBA00022723"/>
    </source>
</evidence>
<protein>
    <submittedName>
        <fullName evidence="4">Riboflavin biosynthesis protein RibD</fullName>
    </submittedName>
</protein>
<dbReference type="Pfam" id="PF00383">
    <property type="entry name" value="dCMP_cyt_deam_1"/>
    <property type="match status" value="1"/>
</dbReference>
<keyword evidence="2" id="KW-0862">Zinc</keyword>
<dbReference type="CDD" id="cd01284">
    <property type="entry name" value="Riboflavin_deaminase-reductase"/>
    <property type="match status" value="1"/>
</dbReference>
<feature type="domain" description="CMP/dCMP-type deaminase" evidence="3">
    <location>
        <begin position="5"/>
        <end position="113"/>
    </location>
</feature>
<dbReference type="PROSITE" id="PS51747">
    <property type="entry name" value="CYT_DCMP_DEAMINASES_2"/>
    <property type="match status" value="1"/>
</dbReference>
<dbReference type="EMBL" id="AMCI01006690">
    <property type="protein sequence ID" value="EJW93900.1"/>
    <property type="molecule type" value="Genomic_DNA"/>
</dbReference>
<dbReference type="PANTHER" id="PTHR11079:SF162">
    <property type="entry name" value="RIBOFLAVIN BIOSYNTHESIS PROTEIN PYRD, CHLOROPLASTIC"/>
    <property type="match status" value="1"/>
</dbReference>
<accession>J9C247</accession>
<sequence length="113" mass="12467">MIHQEENEKWMRRCIELAKNGKMGAAPNPMVGAVIVYNDRIIGEGYHVCCGKAHAEVNAINSVSPVDRQFLKDSTIYVSLEPCAHYGRTPPCAELIVRTGIPRVVIGCKDPFA</sequence>
<evidence type="ECO:0000259" key="3">
    <source>
        <dbReference type="PROSITE" id="PS51747"/>
    </source>
</evidence>
<dbReference type="PANTHER" id="PTHR11079">
    <property type="entry name" value="CYTOSINE DEAMINASE FAMILY MEMBER"/>
    <property type="match status" value="1"/>
</dbReference>
<reference evidence="4" key="1">
    <citation type="journal article" date="2012" name="PLoS ONE">
        <title>Gene sets for utilization of primary and secondary nutrition supplies in the distal gut of endangered iberian lynx.</title>
        <authorList>
            <person name="Alcaide M."/>
            <person name="Messina E."/>
            <person name="Richter M."/>
            <person name="Bargiela R."/>
            <person name="Peplies J."/>
            <person name="Huws S.A."/>
            <person name="Newbold C.J."/>
            <person name="Golyshin P.N."/>
            <person name="Simon M.A."/>
            <person name="Lopez G."/>
            <person name="Yakimov M.M."/>
            <person name="Ferrer M."/>
        </authorList>
    </citation>
    <scope>NUCLEOTIDE SEQUENCE</scope>
</reference>
<dbReference type="GO" id="GO:0008835">
    <property type="term" value="F:diaminohydroxyphosphoribosylaminopyrimidine deaminase activity"/>
    <property type="evidence" value="ECO:0007669"/>
    <property type="project" value="TreeGrafter"/>
</dbReference>
<dbReference type="Gene3D" id="3.40.140.10">
    <property type="entry name" value="Cytidine Deaminase, domain 2"/>
    <property type="match status" value="1"/>
</dbReference>
<organism evidence="4">
    <name type="scientific">gut metagenome</name>
    <dbReference type="NCBI Taxonomy" id="749906"/>
    <lineage>
        <taxon>unclassified sequences</taxon>
        <taxon>metagenomes</taxon>
        <taxon>organismal metagenomes</taxon>
    </lineage>
</organism>
<dbReference type="PROSITE" id="PS00903">
    <property type="entry name" value="CYT_DCMP_DEAMINASES_1"/>
    <property type="match status" value="1"/>
</dbReference>